<feature type="domain" description="TIR" evidence="1">
    <location>
        <begin position="1"/>
        <end position="117"/>
    </location>
</feature>
<evidence type="ECO:0000259" key="1">
    <source>
        <dbReference type="Pfam" id="PF13676"/>
    </source>
</evidence>
<feature type="non-terminal residue" evidence="2">
    <location>
        <position position="243"/>
    </location>
</feature>
<evidence type="ECO:0000313" key="2">
    <source>
        <dbReference type="EMBL" id="EQD33665.1"/>
    </source>
</evidence>
<dbReference type="InterPro" id="IPR000157">
    <property type="entry name" value="TIR_dom"/>
</dbReference>
<gene>
    <name evidence="2" type="ORF">B1B_17492</name>
</gene>
<proteinExistence type="predicted"/>
<dbReference type="SUPFAM" id="SSF52200">
    <property type="entry name" value="Toll/Interleukin receptor TIR domain"/>
    <property type="match status" value="1"/>
</dbReference>
<reference evidence="2" key="2">
    <citation type="journal article" date="2014" name="ISME J.">
        <title>Microbial stratification in low pH oxic and suboxic macroscopic growths along an acid mine drainage.</title>
        <authorList>
            <person name="Mendez-Garcia C."/>
            <person name="Mesa V."/>
            <person name="Sprenger R.R."/>
            <person name="Richter M."/>
            <person name="Diez M.S."/>
            <person name="Solano J."/>
            <person name="Bargiela R."/>
            <person name="Golyshina O.V."/>
            <person name="Manteca A."/>
            <person name="Ramos J.L."/>
            <person name="Gallego J.R."/>
            <person name="Llorente I."/>
            <person name="Martins Dos Santos V.A."/>
            <person name="Jensen O.N."/>
            <person name="Pelaez A.I."/>
            <person name="Sanchez J."/>
            <person name="Ferrer M."/>
        </authorList>
    </citation>
    <scope>NUCLEOTIDE SEQUENCE</scope>
</reference>
<organism evidence="2">
    <name type="scientific">mine drainage metagenome</name>
    <dbReference type="NCBI Taxonomy" id="410659"/>
    <lineage>
        <taxon>unclassified sequences</taxon>
        <taxon>metagenomes</taxon>
        <taxon>ecological metagenomes</taxon>
    </lineage>
</organism>
<dbReference type="Pfam" id="PF13676">
    <property type="entry name" value="TIR_2"/>
    <property type="match status" value="1"/>
</dbReference>
<feature type="non-terminal residue" evidence="2">
    <location>
        <position position="1"/>
    </location>
</feature>
<dbReference type="Gene3D" id="3.40.50.10140">
    <property type="entry name" value="Toll/interleukin-1 receptor homology (TIR) domain"/>
    <property type="match status" value="1"/>
</dbReference>
<name>T0ZUU6_9ZZZZ</name>
<sequence length="243" mass="27907">EDSVFADWLALRLAVEGYKVWYDRYKLLGGESYPKDIDEAITNRVFRLISILTRASIHKKNPLGERTLALNLAKERDSELAIPLKLEHLLPSELGFQLSDLTFIPFDKQWSAGFAGLVKKLQAVECPRDPVSGRARVGQSLAEEDCVKGTPERLWSNLFPLRDVPQRVHLFTLRRKEDYHEADARWPVAREDETHIWAFDAPEPELGIQVTPSGRSFLWKEKREIMNKPTSSIMSVLIRRAVE</sequence>
<dbReference type="InterPro" id="IPR035897">
    <property type="entry name" value="Toll_tir_struct_dom_sf"/>
</dbReference>
<reference evidence="2" key="1">
    <citation type="submission" date="2013-08" db="EMBL/GenBank/DDBJ databases">
        <authorList>
            <person name="Mendez C."/>
            <person name="Richter M."/>
            <person name="Ferrer M."/>
            <person name="Sanchez J."/>
        </authorList>
    </citation>
    <scope>NUCLEOTIDE SEQUENCE</scope>
</reference>
<protein>
    <recommendedName>
        <fullName evidence="1">TIR domain-containing protein</fullName>
    </recommendedName>
</protein>
<comment type="caution">
    <text evidence="2">The sequence shown here is derived from an EMBL/GenBank/DDBJ whole genome shotgun (WGS) entry which is preliminary data.</text>
</comment>
<accession>T0ZUU6</accession>
<dbReference type="EMBL" id="AUZY01011684">
    <property type="protein sequence ID" value="EQD33665.1"/>
    <property type="molecule type" value="Genomic_DNA"/>
</dbReference>
<dbReference type="AlphaFoldDB" id="T0ZUU6"/>
<dbReference type="GO" id="GO:0007165">
    <property type="term" value="P:signal transduction"/>
    <property type="evidence" value="ECO:0007669"/>
    <property type="project" value="InterPro"/>
</dbReference>